<evidence type="ECO:0000313" key="3">
    <source>
        <dbReference type="Proteomes" id="UP001328107"/>
    </source>
</evidence>
<name>A0AAN5IBG2_9BILA</name>
<accession>A0AAN5IBG2</accession>
<protein>
    <submittedName>
        <fullName evidence="2">Uncharacterized protein</fullName>
    </submittedName>
</protein>
<proteinExistence type="predicted"/>
<keyword evidence="3" id="KW-1185">Reference proteome</keyword>
<dbReference type="EMBL" id="BTRK01000006">
    <property type="protein sequence ID" value="GMR59953.1"/>
    <property type="molecule type" value="Genomic_DNA"/>
</dbReference>
<evidence type="ECO:0000313" key="2">
    <source>
        <dbReference type="EMBL" id="GMR59953.1"/>
    </source>
</evidence>
<feature type="compositionally biased region" description="Low complexity" evidence="1">
    <location>
        <begin position="66"/>
        <end position="93"/>
    </location>
</feature>
<reference evidence="3" key="1">
    <citation type="submission" date="2022-10" db="EMBL/GenBank/DDBJ databases">
        <title>Genome assembly of Pristionchus species.</title>
        <authorList>
            <person name="Yoshida K."/>
            <person name="Sommer R.J."/>
        </authorList>
    </citation>
    <scope>NUCLEOTIDE SEQUENCE [LARGE SCALE GENOMIC DNA]</scope>
    <source>
        <strain evidence="3">RS5460</strain>
    </source>
</reference>
<feature type="region of interest" description="Disordered" evidence="1">
    <location>
        <begin position="42"/>
        <end position="93"/>
    </location>
</feature>
<dbReference type="Proteomes" id="UP001328107">
    <property type="component" value="Unassembled WGS sequence"/>
</dbReference>
<dbReference type="AlphaFoldDB" id="A0AAN5IBG2"/>
<gene>
    <name evidence="2" type="ORF">PMAYCL1PPCAC_30148</name>
</gene>
<comment type="caution">
    <text evidence="2">The sequence shown here is derived from an EMBL/GenBank/DDBJ whole genome shotgun (WGS) entry which is preliminary data.</text>
</comment>
<evidence type="ECO:0000256" key="1">
    <source>
        <dbReference type="SAM" id="MobiDB-lite"/>
    </source>
</evidence>
<organism evidence="2 3">
    <name type="scientific">Pristionchus mayeri</name>
    <dbReference type="NCBI Taxonomy" id="1317129"/>
    <lineage>
        <taxon>Eukaryota</taxon>
        <taxon>Metazoa</taxon>
        <taxon>Ecdysozoa</taxon>
        <taxon>Nematoda</taxon>
        <taxon>Chromadorea</taxon>
        <taxon>Rhabditida</taxon>
        <taxon>Rhabditina</taxon>
        <taxon>Diplogasteromorpha</taxon>
        <taxon>Diplogasteroidea</taxon>
        <taxon>Neodiplogasteridae</taxon>
        <taxon>Pristionchus</taxon>
    </lineage>
</organism>
<sequence length="177" mass="19808">MSSLVSSRKRSSACRVLFPEHIAPAKTSSSSSEMRIQPVLMPRKRKALETCPNGPNEAVPNFTSAPQLQQPSTSQHQQLQQKQQAPPPLQQQSLPSFTTSFTSLLYAPAPVYYPAVAPVYVHTDYSTYYSTLPYFPMNDSYATLLCTQNYYRVVSSHPSCFYTPEPYAPNPAKRGCY</sequence>